<dbReference type="AlphaFoldDB" id="A0A174UT87"/>
<dbReference type="RefSeq" id="WP_006875567.1">
    <property type="nucleotide sequence ID" value="NZ_CABIWA010000015.1"/>
</dbReference>
<dbReference type="Proteomes" id="UP000095765">
    <property type="component" value="Unassembled WGS sequence"/>
</dbReference>
<gene>
    <name evidence="2" type="ORF">DXC40_14150</name>
    <name evidence="1" type="ORF">ERS852551_03596</name>
</gene>
<organism evidence="1 3">
    <name type="scientific">Anaerotruncus colihominis</name>
    <dbReference type="NCBI Taxonomy" id="169435"/>
    <lineage>
        <taxon>Bacteria</taxon>
        <taxon>Bacillati</taxon>
        <taxon>Bacillota</taxon>
        <taxon>Clostridia</taxon>
        <taxon>Eubacteriales</taxon>
        <taxon>Oscillospiraceae</taxon>
        <taxon>Anaerotruncus</taxon>
    </lineage>
</organism>
<evidence type="ECO:0000313" key="3">
    <source>
        <dbReference type="Proteomes" id="UP000095765"/>
    </source>
</evidence>
<evidence type="ECO:0008006" key="5">
    <source>
        <dbReference type="Google" id="ProtNLM"/>
    </source>
</evidence>
<evidence type="ECO:0000313" key="1">
    <source>
        <dbReference type="EMBL" id="CUQ22159.1"/>
    </source>
</evidence>
<protein>
    <recommendedName>
        <fullName evidence="5">DUF2313 domain-containing protein</fullName>
    </recommendedName>
</protein>
<sequence>MEHSLYARTAAAGIYDLRPGTSVSNELAALDAGLSRARELLSDITDALYPLSAPYEMLKAWCALHGYGVPSGLDGTLLRRAAAALAHPPGCSRAALEAYFRMLGCAVRLTEQPAQCRVLVGGETSGGLFEDSGALMRALRRLLPVGVTAALDIGELTWALLDAMELDAAAIDARGLTWSEFDAAGHPAPKEAI</sequence>
<reference evidence="1 3" key="1">
    <citation type="submission" date="2015-09" db="EMBL/GenBank/DDBJ databases">
        <authorList>
            <consortium name="Pathogen Informatics"/>
        </authorList>
    </citation>
    <scope>NUCLEOTIDE SEQUENCE [LARGE SCALE GENOMIC DNA]</scope>
    <source>
        <strain evidence="1 3">2789STDY5834939</strain>
    </source>
</reference>
<dbReference type="Proteomes" id="UP000260828">
    <property type="component" value="Unassembled WGS sequence"/>
</dbReference>
<reference evidence="2 4" key="2">
    <citation type="submission" date="2018-08" db="EMBL/GenBank/DDBJ databases">
        <title>A genome reference for cultivated species of the human gut microbiota.</title>
        <authorList>
            <person name="Zou Y."/>
            <person name="Xue W."/>
            <person name="Luo G."/>
        </authorList>
    </citation>
    <scope>NUCLEOTIDE SEQUENCE [LARGE SCALE GENOMIC DNA]</scope>
    <source>
        <strain evidence="2 4">TF05-12AC</strain>
    </source>
</reference>
<dbReference type="EMBL" id="QVME01000008">
    <property type="protein sequence ID" value="RGE66416.1"/>
    <property type="molecule type" value="Genomic_DNA"/>
</dbReference>
<accession>A0A174UT87</accession>
<evidence type="ECO:0000313" key="2">
    <source>
        <dbReference type="EMBL" id="RGE66416.1"/>
    </source>
</evidence>
<dbReference type="EMBL" id="CZBE01000038">
    <property type="protein sequence ID" value="CUQ22159.1"/>
    <property type="molecule type" value="Genomic_DNA"/>
</dbReference>
<name>A0A174UT87_9FIRM</name>
<proteinExistence type="predicted"/>
<evidence type="ECO:0000313" key="4">
    <source>
        <dbReference type="Proteomes" id="UP000260828"/>
    </source>
</evidence>
<dbReference type="OrthoDB" id="1859922at2"/>